<evidence type="ECO:0000313" key="2">
    <source>
        <dbReference type="EMBL" id="KAL1273279.1"/>
    </source>
</evidence>
<keyword evidence="3" id="KW-1185">Reference proteome</keyword>
<evidence type="ECO:0000256" key="1">
    <source>
        <dbReference type="SAM" id="MobiDB-lite"/>
    </source>
</evidence>
<protein>
    <submittedName>
        <fullName evidence="2">Uncharacterized protein</fullName>
    </submittedName>
</protein>
<accession>A0ABR3N8V0</accession>
<dbReference type="EMBL" id="JAYMGO010000006">
    <property type="protein sequence ID" value="KAL1273279.1"/>
    <property type="molecule type" value="Genomic_DNA"/>
</dbReference>
<feature type="region of interest" description="Disordered" evidence="1">
    <location>
        <begin position="1"/>
        <end position="30"/>
    </location>
</feature>
<dbReference type="Proteomes" id="UP001558613">
    <property type="component" value="Unassembled WGS sequence"/>
</dbReference>
<comment type="caution">
    <text evidence="2">The sequence shown here is derived from an EMBL/GenBank/DDBJ whole genome shotgun (WGS) entry which is preliminary data.</text>
</comment>
<evidence type="ECO:0000313" key="3">
    <source>
        <dbReference type="Proteomes" id="UP001558613"/>
    </source>
</evidence>
<sequence>MSGQQKSVTLPPGGSPNVQLRPRPHAQRSHAYYAAASRVSSYTMAPKPTEAFGCFPKKGIGANLDCFRTSTDSTENSLLSDGVL</sequence>
<organism evidence="2 3">
    <name type="scientific">Cirrhinus molitorella</name>
    <name type="common">mud carp</name>
    <dbReference type="NCBI Taxonomy" id="172907"/>
    <lineage>
        <taxon>Eukaryota</taxon>
        <taxon>Metazoa</taxon>
        <taxon>Chordata</taxon>
        <taxon>Craniata</taxon>
        <taxon>Vertebrata</taxon>
        <taxon>Euteleostomi</taxon>
        <taxon>Actinopterygii</taxon>
        <taxon>Neopterygii</taxon>
        <taxon>Teleostei</taxon>
        <taxon>Ostariophysi</taxon>
        <taxon>Cypriniformes</taxon>
        <taxon>Cyprinidae</taxon>
        <taxon>Labeoninae</taxon>
        <taxon>Labeonini</taxon>
        <taxon>Cirrhinus</taxon>
    </lineage>
</organism>
<gene>
    <name evidence="2" type="ORF">QQF64_029141</name>
</gene>
<name>A0ABR3N8V0_9TELE</name>
<reference evidence="2 3" key="1">
    <citation type="submission" date="2023-09" db="EMBL/GenBank/DDBJ databases">
        <authorList>
            <person name="Wang M."/>
        </authorList>
    </citation>
    <scope>NUCLEOTIDE SEQUENCE [LARGE SCALE GENOMIC DNA]</scope>
    <source>
        <strain evidence="2">GT-2023</strain>
        <tissue evidence="2">Liver</tissue>
    </source>
</reference>
<proteinExistence type="predicted"/>